<evidence type="ECO:0000256" key="5">
    <source>
        <dbReference type="ARBA" id="ARBA00022741"/>
    </source>
</evidence>
<comment type="cofactor">
    <cofactor evidence="12">
        <name>[4Fe-4S] cluster</name>
        <dbReference type="ChEBI" id="CHEBI:49883"/>
    </cofactor>
    <text evidence="12">Binds 2 [4Fe-4S] clusters. Binds 1 [4Fe-4S] cluster coordinated with 3 cysteines and an exchangeable S-adenosyl-L-methionine and 1 [4Fe-4S] cluster coordinated with 3 cysteines and the GTP-derived substrate.</text>
</comment>
<dbReference type="Pfam" id="PF06463">
    <property type="entry name" value="Mob_synth_C"/>
    <property type="match status" value="1"/>
</dbReference>
<accession>A0ABX1TQR0</accession>
<evidence type="ECO:0000256" key="3">
    <source>
        <dbReference type="ARBA" id="ARBA00022691"/>
    </source>
</evidence>
<evidence type="ECO:0000256" key="7">
    <source>
        <dbReference type="ARBA" id="ARBA00023014"/>
    </source>
</evidence>
<dbReference type="SFLD" id="SFLDG01386">
    <property type="entry name" value="main_SPASM_domain-containing"/>
    <property type="match status" value="1"/>
</dbReference>
<dbReference type="InterPro" id="IPR007197">
    <property type="entry name" value="rSAM"/>
</dbReference>
<evidence type="ECO:0000256" key="11">
    <source>
        <dbReference type="ARBA" id="ARBA00048697"/>
    </source>
</evidence>
<keyword evidence="15" id="KW-1185">Reference proteome</keyword>
<comment type="pathway">
    <text evidence="12">Cofactor biosynthesis; molybdopterin biosynthesis.</text>
</comment>
<feature type="binding site" evidence="12">
    <location>
        <position position="92"/>
    </location>
    <ligand>
        <name>GTP</name>
        <dbReference type="ChEBI" id="CHEBI:37565"/>
    </ligand>
</feature>
<feature type="binding site" evidence="12">
    <location>
        <position position="96"/>
    </location>
    <ligand>
        <name>S-adenosyl-L-methionine</name>
        <dbReference type="ChEBI" id="CHEBI:59789"/>
    </ligand>
</feature>
<name>A0ABX1TQR0_9GAMM</name>
<dbReference type="Proteomes" id="UP000760480">
    <property type="component" value="Unassembled WGS sequence"/>
</dbReference>
<dbReference type="InterPro" id="IPR000385">
    <property type="entry name" value="MoaA_NifB_PqqE_Fe-S-bd_CS"/>
</dbReference>
<dbReference type="PANTHER" id="PTHR22960:SF0">
    <property type="entry name" value="MOLYBDENUM COFACTOR BIOSYNTHESIS PROTEIN 1"/>
    <property type="match status" value="1"/>
</dbReference>
<dbReference type="PROSITE" id="PS51918">
    <property type="entry name" value="RADICAL_SAM"/>
    <property type="match status" value="1"/>
</dbReference>
<dbReference type="InterPro" id="IPR040064">
    <property type="entry name" value="MoaA-like"/>
</dbReference>
<evidence type="ECO:0000313" key="15">
    <source>
        <dbReference type="Proteomes" id="UP000760480"/>
    </source>
</evidence>
<feature type="binding site" evidence="12">
    <location>
        <position position="149"/>
    </location>
    <ligand>
        <name>S-adenosyl-L-methionine</name>
        <dbReference type="ChEBI" id="CHEBI:59789"/>
    </ligand>
</feature>
<feature type="binding site" evidence="12">
    <location>
        <position position="54"/>
    </location>
    <ligand>
        <name>[4Fe-4S] cluster</name>
        <dbReference type="ChEBI" id="CHEBI:49883"/>
        <label>1</label>
        <note>4Fe-4S-S-AdoMet</note>
    </ligand>
</feature>
<dbReference type="InterPro" id="IPR013483">
    <property type="entry name" value="MoaA"/>
</dbReference>
<feature type="binding site" evidence="12">
    <location>
        <begin position="289"/>
        <end position="291"/>
    </location>
    <ligand>
        <name>GTP</name>
        <dbReference type="ChEBI" id="CHEBI:37565"/>
    </ligand>
</feature>
<proteinExistence type="inferred from homology"/>
<dbReference type="NCBIfam" id="TIGR02666">
    <property type="entry name" value="moaA"/>
    <property type="match status" value="1"/>
</dbReference>
<evidence type="ECO:0000256" key="10">
    <source>
        <dbReference type="ARBA" id="ARBA00023239"/>
    </source>
</evidence>
<dbReference type="SFLD" id="SFLDG01383">
    <property type="entry name" value="cyclic_pyranopterin_phosphate"/>
    <property type="match status" value="1"/>
</dbReference>
<feature type="binding site" evidence="12">
    <location>
        <position position="50"/>
    </location>
    <ligand>
        <name>[4Fe-4S] cluster</name>
        <dbReference type="ChEBI" id="CHEBI:49883"/>
        <label>1</label>
        <note>4Fe-4S-S-AdoMet</note>
    </ligand>
</feature>
<feature type="binding site" evidence="12">
    <location>
        <position position="57"/>
    </location>
    <ligand>
        <name>[4Fe-4S] cluster</name>
        <dbReference type="ChEBI" id="CHEBI:49883"/>
        <label>1</label>
        <note>4Fe-4S-S-AdoMet</note>
    </ligand>
</feature>
<feature type="binding site" evidence="12">
    <location>
        <position position="284"/>
    </location>
    <ligand>
        <name>[4Fe-4S] cluster</name>
        <dbReference type="ChEBI" id="CHEBI:49883"/>
        <label>2</label>
        <note>4Fe-4S-substrate</note>
    </ligand>
</feature>
<dbReference type="EC" id="4.1.99.22" evidence="1 12"/>
<dbReference type="SUPFAM" id="SSF102114">
    <property type="entry name" value="Radical SAM enzymes"/>
    <property type="match status" value="1"/>
</dbReference>
<dbReference type="PANTHER" id="PTHR22960">
    <property type="entry name" value="MOLYBDOPTERIN COFACTOR SYNTHESIS PROTEIN A"/>
    <property type="match status" value="1"/>
</dbReference>
<comment type="catalytic activity">
    <reaction evidence="11 12">
        <text>GTP + AH2 + S-adenosyl-L-methionine = (8S)-3',8-cyclo-7,8-dihydroguanosine 5'-triphosphate + 5'-deoxyadenosine + L-methionine + A + H(+)</text>
        <dbReference type="Rhea" id="RHEA:49576"/>
        <dbReference type="ChEBI" id="CHEBI:13193"/>
        <dbReference type="ChEBI" id="CHEBI:15378"/>
        <dbReference type="ChEBI" id="CHEBI:17319"/>
        <dbReference type="ChEBI" id="CHEBI:17499"/>
        <dbReference type="ChEBI" id="CHEBI:37565"/>
        <dbReference type="ChEBI" id="CHEBI:57844"/>
        <dbReference type="ChEBI" id="CHEBI:59789"/>
        <dbReference type="ChEBI" id="CHEBI:131766"/>
        <dbReference type="EC" id="4.1.99.22"/>
    </reaction>
</comment>
<evidence type="ECO:0000313" key="14">
    <source>
        <dbReference type="EMBL" id="NMQ20354.1"/>
    </source>
</evidence>
<dbReference type="SMART" id="SM00729">
    <property type="entry name" value="Elp3"/>
    <property type="match status" value="1"/>
</dbReference>
<feature type="binding site" evidence="12">
    <location>
        <position position="43"/>
    </location>
    <ligand>
        <name>GTP</name>
        <dbReference type="ChEBI" id="CHEBI:37565"/>
    </ligand>
</feature>
<feature type="binding site" evidence="12">
    <location>
        <position position="287"/>
    </location>
    <ligand>
        <name>[4Fe-4S] cluster</name>
        <dbReference type="ChEBI" id="CHEBI:49883"/>
        <label>2</label>
        <note>4Fe-4S-substrate</note>
    </ligand>
</feature>
<keyword evidence="6 12" id="KW-0408">Iron</keyword>
<evidence type="ECO:0000256" key="4">
    <source>
        <dbReference type="ARBA" id="ARBA00022723"/>
    </source>
</evidence>
<feature type="binding site" evidence="12">
    <location>
        <position position="56"/>
    </location>
    <ligand>
        <name>S-adenosyl-L-methionine</name>
        <dbReference type="ChEBI" id="CHEBI:59789"/>
    </ligand>
</feature>
<dbReference type="SFLD" id="SFLDS00029">
    <property type="entry name" value="Radical_SAM"/>
    <property type="match status" value="1"/>
</dbReference>
<feature type="binding site" evidence="12">
    <location>
        <position position="186"/>
    </location>
    <ligand>
        <name>GTP</name>
        <dbReference type="ChEBI" id="CHEBI:37565"/>
    </ligand>
</feature>
<dbReference type="HAMAP" id="MF_01225_B">
    <property type="entry name" value="MoaA_B"/>
    <property type="match status" value="1"/>
</dbReference>
<evidence type="ECO:0000256" key="2">
    <source>
        <dbReference type="ARBA" id="ARBA00022485"/>
    </source>
</evidence>
<dbReference type="Pfam" id="PF04055">
    <property type="entry name" value="Radical_SAM"/>
    <property type="match status" value="1"/>
</dbReference>
<evidence type="ECO:0000256" key="6">
    <source>
        <dbReference type="ARBA" id="ARBA00023004"/>
    </source>
</evidence>
<sequence>MVERISSFPCPIEVFSVPVPPAPIVPASAPLMDGFGRRVDYARFSVTDRCDFRCVYCMSERMTFLPRARILTLEELAALGRAFVELGVRKIRITGGEPLVRCNVLWLFQELGRLRERGLAELVLTTNGSQLERLAADLKAAGVARLNISLDSLKPERFRRITRTGELDGVLRGIRAAQAAGFQRLKLNAVILKHRNHDEVVDLVRFAIDQGLDISFIEEMPLGEIGDHDRAEMYYSSDAIRADLAKVFSLTRTTESTGGPSRYYRIPGIDSRIGFISPHSHNFCGDCNRVRVSAEGRLLLCLGQEHSVDLRHVLRAHPGDRERLKQAIIAAMAIKPLGHDFRLGGQPVILRHMNHTGG</sequence>
<dbReference type="PROSITE" id="PS01305">
    <property type="entry name" value="MOAA_NIFB_PQQE"/>
    <property type="match status" value="1"/>
</dbReference>
<comment type="caution">
    <text evidence="14">The sequence shown here is derived from an EMBL/GenBank/DDBJ whole genome shotgun (WGS) entry which is preliminary data.</text>
</comment>
<feature type="binding site" evidence="12">
    <location>
        <position position="301"/>
    </location>
    <ligand>
        <name>[4Fe-4S] cluster</name>
        <dbReference type="ChEBI" id="CHEBI:49883"/>
        <label>2</label>
        <note>4Fe-4S-substrate</note>
    </ligand>
</feature>
<dbReference type="EMBL" id="SPMZ01000046">
    <property type="protein sequence ID" value="NMQ20354.1"/>
    <property type="molecule type" value="Genomic_DNA"/>
</dbReference>
<reference evidence="14 15" key="1">
    <citation type="submission" date="2019-03" db="EMBL/GenBank/DDBJ databases">
        <title>Metabolic reconstructions from genomes of highly enriched 'Candidatus Accumulibacter' and 'Candidatus Competibacter' bioreactor populations.</title>
        <authorList>
            <person name="Annavajhala M.K."/>
            <person name="Welles L."/>
            <person name="Abbas B."/>
            <person name="Sorokin D."/>
            <person name="Park H."/>
            <person name="Van Loosdrecht M."/>
            <person name="Chandran K."/>
        </authorList>
    </citation>
    <scope>NUCLEOTIDE SEQUENCE [LARGE SCALE GENOMIC DNA]</scope>
    <source>
        <strain evidence="14 15">SBR_G</strain>
    </source>
</reference>
<feature type="binding site" evidence="12">
    <location>
        <position position="125"/>
    </location>
    <ligand>
        <name>GTP</name>
        <dbReference type="ChEBI" id="CHEBI:37565"/>
    </ligand>
</feature>
<keyword evidence="9 12" id="KW-0501">Molybdenum cofactor biosynthesis</keyword>
<keyword evidence="3 12" id="KW-0949">S-adenosyl-L-methionine</keyword>
<comment type="function">
    <text evidence="12">Catalyzes the cyclization of GTP to (8S)-3',8-cyclo-7,8-dihydroguanosine 5'-triphosphate.</text>
</comment>
<evidence type="ECO:0000256" key="1">
    <source>
        <dbReference type="ARBA" id="ARBA00012167"/>
    </source>
</evidence>
<evidence type="ECO:0000256" key="9">
    <source>
        <dbReference type="ARBA" id="ARBA00023150"/>
    </source>
</evidence>
<organism evidence="14 15">
    <name type="scientific">Candidatus Competibacter phosphatis</name>
    <dbReference type="NCBI Taxonomy" id="221280"/>
    <lineage>
        <taxon>Bacteria</taxon>
        <taxon>Pseudomonadati</taxon>
        <taxon>Pseudomonadota</taxon>
        <taxon>Gammaproteobacteria</taxon>
        <taxon>Candidatus Competibacteraceae</taxon>
        <taxon>Candidatus Competibacter</taxon>
    </lineage>
</organism>
<protein>
    <recommendedName>
        <fullName evidence="1 12">GTP 3',8-cyclase</fullName>
        <ecNumber evidence="1 12">4.1.99.22</ecNumber>
    </recommendedName>
    <alternativeName>
        <fullName evidence="12">Molybdenum cofactor biosynthesis protein A</fullName>
    </alternativeName>
</protein>
<evidence type="ECO:0000256" key="12">
    <source>
        <dbReference type="HAMAP-Rule" id="MF_01225"/>
    </source>
</evidence>
<dbReference type="InterPro" id="IPR013785">
    <property type="entry name" value="Aldolase_TIM"/>
</dbReference>
<dbReference type="CDD" id="cd01335">
    <property type="entry name" value="Radical_SAM"/>
    <property type="match status" value="1"/>
</dbReference>
<keyword evidence="4 12" id="KW-0479">Metal-binding</keyword>
<keyword evidence="2 12" id="KW-0004">4Fe-4S</keyword>
<dbReference type="CDD" id="cd21117">
    <property type="entry name" value="Twitch_MoaA"/>
    <property type="match status" value="1"/>
</dbReference>
<feature type="domain" description="Radical SAM core" evidence="13">
    <location>
        <begin position="34"/>
        <end position="260"/>
    </location>
</feature>
<comment type="similarity">
    <text evidence="12">Belongs to the radical SAM superfamily. MoaA family.</text>
</comment>
<dbReference type="InterPro" id="IPR050105">
    <property type="entry name" value="MoCo_biosynth_MoaA/MoaC"/>
</dbReference>
<comment type="subunit">
    <text evidence="12">Monomer and homodimer.</text>
</comment>
<dbReference type="InterPro" id="IPR006638">
    <property type="entry name" value="Elp3/MiaA/NifB-like_rSAM"/>
</dbReference>
<keyword evidence="7 12" id="KW-0411">Iron-sulfur</keyword>
<keyword evidence="8 12" id="KW-0342">GTP-binding</keyword>
<keyword evidence="10 12" id="KW-0456">Lyase</keyword>
<dbReference type="SFLD" id="SFLDG01067">
    <property type="entry name" value="SPASM/twitch_domain_containing"/>
    <property type="match status" value="1"/>
</dbReference>
<gene>
    <name evidence="12 14" type="primary">moaA</name>
    <name evidence="14" type="ORF">E4P82_14815</name>
</gene>
<evidence type="ECO:0000256" key="8">
    <source>
        <dbReference type="ARBA" id="ARBA00023134"/>
    </source>
</evidence>
<dbReference type="Gene3D" id="3.20.20.70">
    <property type="entry name" value="Aldolase class I"/>
    <property type="match status" value="1"/>
</dbReference>
<evidence type="ECO:0000259" key="13">
    <source>
        <dbReference type="PROSITE" id="PS51918"/>
    </source>
</evidence>
<feature type="binding site" evidence="12">
    <location>
        <position position="220"/>
    </location>
    <ligand>
        <name>S-adenosyl-L-methionine</name>
        <dbReference type="ChEBI" id="CHEBI:59789"/>
    </ligand>
</feature>
<dbReference type="InterPro" id="IPR010505">
    <property type="entry name" value="MoaA_twitch"/>
</dbReference>
<dbReference type="InterPro" id="IPR058240">
    <property type="entry name" value="rSAM_sf"/>
</dbReference>
<keyword evidence="5 12" id="KW-0547">Nucleotide-binding</keyword>